<keyword evidence="1" id="KW-0472">Membrane</keyword>
<dbReference type="EMBL" id="HBUE01077215">
    <property type="protein sequence ID" value="CAG6475770.1"/>
    <property type="molecule type" value="Transcribed_RNA"/>
</dbReference>
<dbReference type="AlphaFoldDB" id="A0A8D8FLY9"/>
<proteinExistence type="predicted"/>
<keyword evidence="1" id="KW-1133">Transmembrane helix</keyword>
<organism evidence="2">
    <name type="scientific">Culex pipiens</name>
    <name type="common">House mosquito</name>
    <dbReference type="NCBI Taxonomy" id="7175"/>
    <lineage>
        <taxon>Eukaryota</taxon>
        <taxon>Metazoa</taxon>
        <taxon>Ecdysozoa</taxon>
        <taxon>Arthropoda</taxon>
        <taxon>Hexapoda</taxon>
        <taxon>Insecta</taxon>
        <taxon>Pterygota</taxon>
        <taxon>Neoptera</taxon>
        <taxon>Endopterygota</taxon>
        <taxon>Diptera</taxon>
        <taxon>Nematocera</taxon>
        <taxon>Culicoidea</taxon>
        <taxon>Culicidae</taxon>
        <taxon>Culicinae</taxon>
        <taxon>Culicini</taxon>
        <taxon>Culex</taxon>
        <taxon>Culex</taxon>
    </lineage>
</organism>
<reference evidence="2" key="1">
    <citation type="submission" date="2021-05" db="EMBL/GenBank/DDBJ databases">
        <authorList>
            <person name="Alioto T."/>
            <person name="Alioto T."/>
            <person name="Gomez Garrido J."/>
        </authorList>
    </citation>
    <scope>NUCLEOTIDE SEQUENCE</scope>
</reference>
<name>A0A8D8FLY9_CULPI</name>
<evidence type="ECO:0000313" key="2">
    <source>
        <dbReference type="EMBL" id="CAG6475770.1"/>
    </source>
</evidence>
<keyword evidence="1" id="KW-0812">Transmembrane</keyword>
<feature type="transmembrane region" description="Helical" evidence="1">
    <location>
        <begin position="176"/>
        <end position="200"/>
    </location>
</feature>
<protein>
    <submittedName>
        <fullName evidence="2">(northern house mosquito) hypothetical protein</fullName>
    </submittedName>
</protein>
<evidence type="ECO:0000256" key="1">
    <source>
        <dbReference type="SAM" id="Phobius"/>
    </source>
</evidence>
<accession>A0A8D8FLY9</accession>
<feature type="transmembrane region" description="Helical" evidence="1">
    <location>
        <begin position="220"/>
        <end position="237"/>
    </location>
</feature>
<sequence>MERGAAVAVAVVSSASTGSALISAGTLSFGVTKSSRSRAVLFRWRALRRTVFSSLPTTAAMGVLRSLNVSAILSRILDLVSCSSMISRLISDRLVSSFLSSSLSLVLVSSMLLASVTSEHLDTESDRRRSSLTADVGSGVDEVVSLGDLSLGVTTVLRDFWDTGLSVARGLPLRRLVFLLSSCSFTVTVTSFLPLAFICLRASTFLPSTGLPTIGLVLRLIRVVFLSAVIVVLAVPLPPPRMGFFLPAAPFRAVLAAGFESLGESFGSAAVDFSFELCSPESSFVARVVRFVVLGAASVTSSVAAAPDWTAVSSAAF</sequence>